<dbReference type="STRING" id="1391653.AKJ08_1881"/>
<gene>
    <name evidence="2" type="ORF">AKJ08_1881</name>
</gene>
<keyword evidence="1" id="KW-0812">Transmembrane</keyword>
<dbReference type="EMBL" id="CP012332">
    <property type="protein sequence ID" value="AKU91494.1"/>
    <property type="molecule type" value="Genomic_DNA"/>
</dbReference>
<dbReference type="AlphaFoldDB" id="A0A0K1PED9"/>
<proteinExistence type="predicted"/>
<name>A0A0K1PED9_9BACT</name>
<dbReference type="Proteomes" id="UP000055590">
    <property type="component" value="Chromosome"/>
</dbReference>
<protein>
    <submittedName>
        <fullName evidence="2">Uncharacterized protein</fullName>
    </submittedName>
</protein>
<keyword evidence="1" id="KW-0472">Membrane</keyword>
<dbReference type="KEGG" id="vin:AKJ08_1881"/>
<feature type="transmembrane region" description="Helical" evidence="1">
    <location>
        <begin position="12"/>
        <end position="31"/>
    </location>
</feature>
<keyword evidence="1" id="KW-1133">Transmembrane helix</keyword>
<feature type="transmembrane region" description="Helical" evidence="1">
    <location>
        <begin position="198"/>
        <end position="217"/>
    </location>
</feature>
<sequence>MSQQDLWRSLGFLALIAYLLWRNLPGALAFVRPSWIRWRIVGGQEQVAPGGPAMREMLAELGDLGFEPLGVLAESRPLARQRRELVLALPEARCFATVRAVGNEAWLSLVTDYTDGAAVITTDFHCPSIDEADYLAGGLPASSPAEVLNAHKRRIERLVEAGHPLDDRFTLDARVQAGHGFYAKGPGRREVRRKEIRGLVFATIALIWVGMFVAGIARNLGR</sequence>
<dbReference type="OrthoDB" id="5381494at2"/>
<dbReference type="RefSeq" id="WP_050725795.1">
    <property type="nucleotide sequence ID" value="NZ_CP012332.1"/>
</dbReference>
<keyword evidence="3" id="KW-1185">Reference proteome</keyword>
<accession>A0A0K1PED9</accession>
<organism evidence="2 3">
    <name type="scientific">Vulgatibacter incomptus</name>
    <dbReference type="NCBI Taxonomy" id="1391653"/>
    <lineage>
        <taxon>Bacteria</taxon>
        <taxon>Pseudomonadati</taxon>
        <taxon>Myxococcota</taxon>
        <taxon>Myxococcia</taxon>
        <taxon>Myxococcales</taxon>
        <taxon>Cystobacterineae</taxon>
        <taxon>Vulgatibacteraceae</taxon>
        <taxon>Vulgatibacter</taxon>
    </lineage>
</organism>
<reference evidence="2 3" key="1">
    <citation type="submission" date="2015-08" db="EMBL/GenBank/DDBJ databases">
        <authorList>
            <person name="Babu N.S."/>
            <person name="Beckwith C.J."/>
            <person name="Beseler K.G."/>
            <person name="Brison A."/>
            <person name="Carone J.V."/>
            <person name="Caskin T.P."/>
            <person name="Diamond M."/>
            <person name="Durham M.E."/>
            <person name="Foxe J.M."/>
            <person name="Go M."/>
            <person name="Henderson B.A."/>
            <person name="Jones I.B."/>
            <person name="McGettigan J.A."/>
            <person name="Micheletti S.J."/>
            <person name="Nasrallah M.E."/>
            <person name="Ortiz D."/>
            <person name="Piller C.R."/>
            <person name="Privatt S.R."/>
            <person name="Schneider S.L."/>
            <person name="Sharp S."/>
            <person name="Smith T.C."/>
            <person name="Stanton J.D."/>
            <person name="Ullery H.E."/>
            <person name="Wilson R.J."/>
            <person name="Serrano M.G."/>
            <person name="Buck G."/>
            <person name="Lee V."/>
            <person name="Wang Y."/>
            <person name="Carvalho R."/>
            <person name="Voegtly L."/>
            <person name="Shi R."/>
            <person name="Duckworth R."/>
            <person name="Johnson A."/>
            <person name="Loviza R."/>
            <person name="Walstead R."/>
            <person name="Shah Z."/>
            <person name="Kiflezghi M."/>
            <person name="Wade K."/>
            <person name="Ball S.L."/>
            <person name="Bradley K.W."/>
            <person name="Asai D.J."/>
            <person name="Bowman C.A."/>
            <person name="Russell D.A."/>
            <person name="Pope W.H."/>
            <person name="Jacobs-Sera D."/>
            <person name="Hendrix R.W."/>
            <person name="Hatfull G.F."/>
        </authorList>
    </citation>
    <scope>NUCLEOTIDE SEQUENCE [LARGE SCALE GENOMIC DNA]</scope>
    <source>
        <strain evidence="2 3">DSM 27710</strain>
    </source>
</reference>
<evidence type="ECO:0000313" key="3">
    <source>
        <dbReference type="Proteomes" id="UP000055590"/>
    </source>
</evidence>
<evidence type="ECO:0000256" key="1">
    <source>
        <dbReference type="SAM" id="Phobius"/>
    </source>
</evidence>
<evidence type="ECO:0000313" key="2">
    <source>
        <dbReference type="EMBL" id="AKU91494.1"/>
    </source>
</evidence>